<accession>A0A2M8PEQ9</accession>
<name>A0A2M8PEQ9_9CHLR</name>
<reference evidence="4 5" key="1">
    <citation type="submission" date="2017-11" db="EMBL/GenBank/DDBJ databases">
        <title>Evolution of Phototrophy in the Chloroflexi Phylum Driven by Horizontal Gene Transfer.</title>
        <authorList>
            <person name="Ward L.M."/>
            <person name="Hemp J."/>
            <person name="Shih P.M."/>
            <person name="Mcglynn S.E."/>
            <person name="Fischer W."/>
        </authorList>
    </citation>
    <scope>NUCLEOTIDE SEQUENCE [LARGE SCALE GENOMIC DNA]</scope>
    <source>
        <strain evidence="4">JP3_13</strain>
    </source>
</reference>
<comment type="caution">
    <text evidence="4">The sequence shown here is derived from an EMBL/GenBank/DDBJ whole genome shotgun (WGS) entry which is preliminary data.</text>
</comment>
<proteinExistence type="predicted"/>
<feature type="domain" description="Methyltransferase" evidence="3">
    <location>
        <begin position="58"/>
        <end position="156"/>
    </location>
</feature>
<organism evidence="4 5">
    <name type="scientific">Candidatus Thermofonsia Clade 1 bacterium</name>
    <dbReference type="NCBI Taxonomy" id="2364210"/>
    <lineage>
        <taxon>Bacteria</taxon>
        <taxon>Bacillati</taxon>
        <taxon>Chloroflexota</taxon>
        <taxon>Candidatus Thermofontia</taxon>
        <taxon>Candidatus Thermofonsia Clade 1</taxon>
    </lineage>
</organism>
<sequence>MASGASTGLCGTRHMSDPIERSAAFYNAIARYYDAENEHKLDDLPFYSSLAAEHGDPILDIGCGTGRVTFHLAAEGYRVHGLDLARGMLERAERKLRGRADLRDFAMFYHGDALTFTFPTRYKLILLPYNAFMHFHTAQAQRQLLTRLATCLAPDGLIVFDLPNAAEVFSTQDDGALRLERTFIEPESGNLVMQQSVSALDRVEQLQHITWIYDEISADGILRRTVAPLTLRYVFPAELDLLLELCGLARFERMGDYDGSPFSETSSNLIVLATHKDL</sequence>
<evidence type="ECO:0000313" key="5">
    <source>
        <dbReference type="Proteomes" id="UP000229681"/>
    </source>
</evidence>
<dbReference type="InterPro" id="IPR041698">
    <property type="entry name" value="Methyltransf_25"/>
</dbReference>
<evidence type="ECO:0000313" key="4">
    <source>
        <dbReference type="EMBL" id="PJF36037.1"/>
    </source>
</evidence>
<evidence type="ECO:0000259" key="3">
    <source>
        <dbReference type="Pfam" id="PF13649"/>
    </source>
</evidence>
<dbReference type="PANTHER" id="PTHR43861">
    <property type="entry name" value="TRANS-ACONITATE 2-METHYLTRANSFERASE-RELATED"/>
    <property type="match status" value="1"/>
</dbReference>
<dbReference type="SUPFAM" id="SSF53335">
    <property type="entry name" value="S-adenosyl-L-methionine-dependent methyltransferases"/>
    <property type="match status" value="1"/>
</dbReference>
<dbReference type="Gene3D" id="3.40.50.150">
    <property type="entry name" value="Vaccinia Virus protein VP39"/>
    <property type="match status" value="1"/>
</dbReference>
<keyword evidence="1" id="KW-0489">Methyltransferase</keyword>
<dbReference type="Pfam" id="PF13649">
    <property type="entry name" value="Methyltransf_25"/>
    <property type="match status" value="1"/>
</dbReference>
<dbReference type="CDD" id="cd02440">
    <property type="entry name" value="AdoMet_MTases"/>
    <property type="match status" value="1"/>
</dbReference>
<dbReference type="InterPro" id="IPR029063">
    <property type="entry name" value="SAM-dependent_MTases_sf"/>
</dbReference>
<gene>
    <name evidence="4" type="ORF">CUN49_07530</name>
</gene>
<evidence type="ECO:0000256" key="2">
    <source>
        <dbReference type="ARBA" id="ARBA00022679"/>
    </source>
</evidence>
<keyword evidence="2" id="KW-0808">Transferase</keyword>
<dbReference type="Proteomes" id="UP000229681">
    <property type="component" value="Unassembled WGS sequence"/>
</dbReference>
<dbReference type="AlphaFoldDB" id="A0A2M8PEQ9"/>
<evidence type="ECO:0000256" key="1">
    <source>
        <dbReference type="ARBA" id="ARBA00022603"/>
    </source>
</evidence>
<dbReference type="PANTHER" id="PTHR43861:SF1">
    <property type="entry name" value="TRANS-ACONITATE 2-METHYLTRANSFERASE"/>
    <property type="match status" value="1"/>
</dbReference>
<protein>
    <recommendedName>
        <fullName evidence="3">Methyltransferase domain-containing protein</fullName>
    </recommendedName>
</protein>
<dbReference type="GO" id="GO:0008168">
    <property type="term" value="F:methyltransferase activity"/>
    <property type="evidence" value="ECO:0007669"/>
    <property type="project" value="UniProtKB-KW"/>
</dbReference>
<dbReference type="GO" id="GO:0032259">
    <property type="term" value="P:methylation"/>
    <property type="evidence" value="ECO:0007669"/>
    <property type="project" value="UniProtKB-KW"/>
</dbReference>
<dbReference type="EMBL" id="PGTM01000085">
    <property type="protein sequence ID" value="PJF36037.1"/>
    <property type="molecule type" value="Genomic_DNA"/>
</dbReference>